<dbReference type="Pfam" id="PF10607">
    <property type="entry name" value="CTLH"/>
    <property type="match status" value="1"/>
</dbReference>
<dbReference type="PROSITE" id="PS50896">
    <property type="entry name" value="LISH"/>
    <property type="match status" value="1"/>
</dbReference>
<evidence type="ECO:0000256" key="1">
    <source>
        <dbReference type="SAM" id="MobiDB-lite"/>
    </source>
</evidence>
<dbReference type="AlphaFoldDB" id="A0AAD5VAK0"/>
<feature type="compositionally biased region" description="Polar residues" evidence="1">
    <location>
        <begin position="354"/>
        <end position="363"/>
    </location>
</feature>
<organism evidence="3 4">
    <name type="scientific">Meripilus lineatus</name>
    <dbReference type="NCBI Taxonomy" id="2056292"/>
    <lineage>
        <taxon>Eukaryota</taxon>
        <taxon>Fungi</taxon>
        <taxon>Dikarya</taxon>
        <taxon>Basidiomycota</taxon>
        <taxon>Agaricomycotina</taxon>
        <taxon>Agaricomycetes</taxon>
        <taxon>Polyporales</taxon>
        <taxon>Meripilaceae</taxon>
        <taxon>Meripilus</taxon>
    </lineage>
</organism>
<dbReference type="InterPro" id="IPR050618">
    <property type="entry name" value="Ubq-SigPath_Reg"/>
</dbReference>
<evidence type="ECO:0000313" key="3">
    <source>
        <dbReference type="EMBL" id="KAJ3490232.1"/>
    </source>
</evidence>
<dbReference type="PANTHER" id="PTHR12864">
    <property type="entry name" value="RAN BINDING PROTEIN 9-RELATED"/>
    <property type="match status" value="1"/>
</dbReference>
<name>A0AAD5VAK0_9APHY</name>
<dbReference type="InterPro" id="IPR006595">
    <property type="entry name" value="CTLH_C"/>
</dbReference>
<dbReference type="SMART" id="SM00668">
    <property type="entry name" value="CTLH"/>
    <property type="match status" value="1"/>
</dbReference>
<dbReference type="Proteomes" id="UP001212997">
    <property type="component" value="Unassembled WGS sequence"/>
</dbReference>
<accession>A0AAD5VAK0</accession>
<keyword evidence="4" id="KW-1185">Reference proteome</keyword>
<dbReference type="InterPro" id="IPR006594">
    <property type="entry name" value="LisH"/>
</dbReference>
<proteinExistence type="predicted"/>
<evidence type="ECO:0000313" key="4">
    <source>
        <dbReference type="Proteomes" id="UP001212997"/>
    </source>
</evidence>
<reference evidence="3" key="1">
    <citation type="submission" date="2022-07" db="EMBL/GenBank/DDBJ databases">
        <title>Genome Sequence of Physisporinus lineatus.</title>
        <authorList>
            <person name="Buettner E."/>
        </authorList>
    </citation>
    <scope>NUCLEOTIDE SEQUENCE</scope>
    <source>
        <strain evidence="3">VT162</strain>
    </source>
</reference>
<comment type="caution">
    <text evidence="3">The sequence shown here is derived from an EMBL/GenBank/DDBJ whole genome shotgun (WGS) entry which is preliminary data.</text>
</comment>
<dbReference type="PROSITE" id="PS50897">
    <property type="entry name" value="CTLH"/>
    <property type="match status" value="1"/>
</dbReference>
<gene>
    <name evidence="3" type="ORF">NLI96_g1582</name>
</gene>
<evidence type="ECO:0000259" key="2">
    <source>
        <dbReference type="PROSITE" id="PS50897"/>
    </source>
</evidence>
<protein>
    <recommendedName>
        <fullName evidence="2">CTLH domain-containing protein</fullName>
    </recommendedName>
</protein>
<feature type="domain" description="CTLH" evidence="2">
    <location>
        <begin position="95"/>
        <end position="179"/>
    </location>
</feature>
<dbReference type="EMBL" id="JANAWD010000031">
    <property type="protein sequence ID" value="KAJ3490232.1"/>
    <property type="molecule type" value="Genomic_DNA"/>
</dbReference>
<feature type="region of interest" description="Disordered" evidence="1">
    <location>
        <begin position="324"/>
        <end position="363"/>
    </location>
</feature>
<dbReference type="InterPro" id="IPR024964">
    <property type="entry name" value="CTLH/CRA"/>
</dbReference>
<sequence length="363" mass="40587">MASSQVWVRYKPDIEDRMSNITKSAMNRGLCNPAPEELRALVLNYLCHNSFPNTARAFVRDTSVKHLDPDGDEMMIPERGSTDTLAATLEDRLTFAEQRKEIRAQILSGNVDEAITLLNSLFPQVLSEDPEDSQNKAPIPPNPDCVPYIPSSSIDATHLALNLRIQAFVEATRSVPLLYPPQPDDSSRTPLTQNLRNEEVCQAQLLHRAQSLYASVHCLTEAKDRALYLDELTQVSSLLVYPTPEDSPMASYLTQERREALASQIDSAILCRMNQPSLSIVELATRYTSFLWSSLHDRHVKPPHKSKWPTGVHLPPSSLQAFKAPETSADSNHHVHIKKSNSEKDSGEPVPEFNLSQFLNSTP</sequence>